<keyword evidence="3" id="KW-1185">Reference proteome</keyword>
<dbReference type="EMBL" id="HG673747">
    <property type="protein sequence ID" value="CDJ37196.1"/>
    <property type="molecule type" value="Genomic_DNA"/>
</dbReference>
<dbReference type="VEuPathDB" id="ToxoDB:ETH_00013270"/>
<dbReference type="RefSeq" id="XP_013228034.1">
    <property type="nucleotide sequence ID" value="XM_013372580.1"/>
</dbReference>
<accession>U6KK51</accession>
<reference evidence="2" key="1">
    <citation type="submission" date="2013-10" db="EMBL/GenBank/DDBJ databases">
        <title>Genomic analysis of the causative agents of coccidiosis in chickens.</title>
        <authorList>
            <person name="Reid A.J."/>
            <person name="Blake D."/>
            <person name="Billington K."/>
            <person name="Browne H."/>
            <person name="Dunn M."/>
            <person name="Hung S."/>
            <person name="Kawahara F."/>
            <person name="Miranda-Saavedra D."/>
            <person name="Mourier T."/>
            <person name="Nagra H."/>
            <person name="Otto T.D."/>
            <person name="Rawlings N."/>
            <person name="Sanchez A."/>
            <person name="Sanders M."/>
            <person name="Subramaniam C."/>
            <person name="Tay Y."/>
            <person name="Dear P."/>
            <person name="Doerig C."/>
            <person name="Gruber A."/>
            <person name="Parkinson J."/>
            <person name="Shirley M."/>
            <person name="Wan K.L."/>
            <person name="Berriman M."/>
            <person name="Tomley F."/>
            <person name="Pain A."/>
        </authorList>
    </citation>
    <scope>NUCLEOTIDE SEQUENCE [LARGE SCALE GENOMIC DNA]</scope>
    <source>
        <strain evidence="2">Houghton</strain>
    </source>
</reference>
<feature type="region of interest" description="Disordered" evidence="1">
    <location>
        <begin position="28"/>
        <end position="57"/>
    </location>
</feature>
<reference evidence="2" key="2">
    <citation type="submission" date="2013-10" db="EMBL/GenBank/DDBJ databases">
        <authorList>
            <person name="Aslett M."/>
        </authorList>
    </citation>
    <scope>NUCLEOTIDE SEQUENCE [LARGE SCALE GENOMIC DNA]</scope>
    <source>
        <strain evidence="2">Houghton</strain>
    </source>
</reference>
<feature type="region of interest" description="Disordered" evidence="1">
    <location>
        <begin position="93"/>
        <end position="114"/>
    </location>
</feature>
<proteinExistence type="predicted"/>
<protein>
    <submittedName>
        <fullName evidence="2">Uncharacterized protein</fullName>
    </submittedName>
</protein>
<evidence type="ECO:0000313" key="3">
    <source>
        <dbReference type="Proteomes" id="UP000030747"/>
    </source>
</evidence>
<dbReference type="Proteomes" id="UP000030747">
    <property type="component" value="Unassembled WGS sequence"/>
</dbReference>
<organism evidence="2 3">
    <name type="scientific">Eimeria tenella</name>
    <name type="common">Coccidian parasite</name>
    <dbReference type="NCBI Taxonomy" id="5802"/>
    <lineage>
        <taxon>Eukaryota</taxon>
        <taxon>Sar</taxon>
        <taxon>Alveolata</taxon>
        <taxon>Apicomplexa</taxon>
        <taxon>Conoidasida</taxon>
        <taxon>Coccidia</taxon>
        <taxon>Eucoccidiorida</taxon>
        <taxon>Eimeriorina</taxon>
        <taxon>Eimeriidae</taxon>
        <taxon>Eimeria</taxon>
    </lineage>
</organism>
<dbReference type="OrthoDB" id="10508903at2759"/>
<sequence length="138" mass="15361">MGISRVYLTLILTRNAHFFSQWISSRRKAEAPPSAKDSASPPKLRADGVPDGTAESAKSFWQQKTFCKQKGRFAFAGKHAESRQLQQLECKPEHELGGYKTPLKTPEAPSRPFTLGDAMTRARCAFLLSPAAPRKRQT</sequence>
<dbReference type="AlphaFoldDB" id="U6KK51"/>
<evidence type="ECO:0000256" key="1">
    <source>
        <dbReference type="SAM" id="MobiDB-lite"/>
    </source>
</evidence>
<feature type="compositionally biased region" description="Low complexity" evidence="1">
    <location>
        <begin position="31"/>
        <end position="43"/>
    </location>
</feature>
<gene>
    <name evidence="2" type="ORF">ETH_00013270</name>
</gene>
<evidence type="ECO:0000313" key="2">
    <source>
        <dbReference type="EMBL" id="CDJ37196.1"/>
    </source>
</evidence>
<dbReference type="GeneID" id="25251821"/>
<name>U6KK51_EIMTE</name>